<keyword evidence="3" id="KW-1185">Reference proteome</keyword>
<gene>
    <name evidence="2" type="ORF">P153DRAFT_68509</name>
</gene>
<dbReference type="RefSeq" id="XP_033521101.1">
    <property type="nucleotide sequence ID" value="XM_033673342.1"/>
</dbReference>
<keyword evidence="1" id="KW-0732">Signal</keyword>
<feature type="signal peptide" evidence="1">
    <location>
        <begin position="1"/>
        <end position="19"/>
    </location>
</feature>
<proteinExistence type="predicted"/>
<evidence type="ECO:0000256" key="1">
    <source>
        <dbReference type="SAM" id="SignalP"/>
    </source>
</evidence>
<dbReference type="GeneID" id="54413774"/>
<dbReference type="Proteomes" id="UP000799771">
    <property type="component" value="Unassembled WGS sequence"/>
</dbReference>
<feature type="chain" id="PRO_5025622609" description="Secreted protein" evidence="1">
    <location>
        <begin position="20"/>
        <end position="149"/>
    </location>
</feature>
<accession>A0A6A6A489</accession>
<protein>
    <recommendedName>
        <fullName evidence="4">Secreted protein</fullName>
    </recommendedName>
</protein>
<evidence type="ECO:0000313" key="3">
    <source>
        <dbReference type="Proteomes" id="UP000799771"/>
    </source>
</evidence>
<evidence type="ECO:0008006" key="4">
    <source>
        <dbReference type="Google" id="ProtNLM"/>
    </source>
</evidence>
<sequence>MLRIRVVCASVALRSLCLATRVCVDVVHIAELVLKDVRESDRDHEWSCRAAVAVIVLWRRTNFEEDGRRGRSRPREIEENMETILRRHEGRDEENLLFAVCSLLIFHRASLRNLAKQNTPARALSSLQSFSPRRFLTPHPHSSFSWPLG</sequence>
<organism evidence="2 3">
    <name type="scientific">Dothidotthia symphoricarpi CBS 119687</name>
    <dbReference type="NCBI Taxonomy" id="1392245"/>
    <lineage>
        <taxon>Eukaryota</taxon>
        <taxon>Fungi</taxon>
        <taxon>Dikarya</taxon>
        <taxon>Ascomycota</taxon>
        <taxon>Pezizomycotina</taxon>
        <taxon>Dothideomycetes</taxon>
        <taxon>Pleosporomycetidae</taxon>
        <taxon>Pleosporales</taxon>
        <taxon>Dothidotthiaceae</taxon>
        <taxon>Dothidotthia</taxon>
    </lineage>
</organism>
<evidence type="ECO:0000313" key="2">
    <source>
        <dbReference type="EMBL" id="KAF2126709.1"/>
    </source>
</evidence>
<dbReference type="AlphaFoldDB" id="A0A6A6A489"/>
<name>A0A6A6A489_9PLEO</name>
<reference evidence="2" key="1">
    <citation type="journal article" date="2020" name="Stud. Mycol.">
        <title>101 Dothideomycetes genomes: a test case for predicting lifestyles and emergence of pathogens.</title>
        <authorList>
            <person name="Haridas S."/>
            <person name="Albert R."/>
            <person name="Binder M."/>
            <person name="Bloem J."/>
            <person name="Labutti K."/>
            <person name="Salamov A."/>
            <person name="Andreopoulos B."/>
            <person name="Baker S."/>
            <person name="Barry K."/>
            <person name="Bills G."/>
            <person name="Bluhm B."/>
            <person name="Cannon C."/>
            <person name="Castanera R."/>
            <person name="Culley D."/>
            <person name="Daum C."/>
            <person name="Ezra D."/>
            <person name="Gonzalez J."/>
            <person name="Henrissat B."/>
            <person name="Kuo A."/>
            <person name="Liang C."/>
            <person name="Lipzen A."/>
            <person name="Lutzoni F."/>
            <person name="Magnuson J."/>
            <person name="Mondo S."/>
            <person name="Nolan M."/>
            <person name="Ohm R."/>
            <person name="Pangilinan J."/>
            <person name="Park H.-J."/>
            <person name="Ramirez L."/>
            <person name="Alfaro M."/>
            <person name="Sun H."/>
            <person name="Tritt A."/>
            <person name="Yoshinaga Y."/>
            <person name="Zwiers L.-H."/>
            <person name="Turgeon B."/>
            <person name="Goodwin S."/>
            <person name="Spatafora J."/>
            <person name="Crous P."/>
            <person name="Grigoriev I."/>
        </authorList>
    </citation>
    <scope>NUCLEOTIDE SEQUENCE</scope>
    <source>
        <strain evidence="2">CBS 119687</strain>
    </source>
</reference>
<dbReference type="EMBL" id="ML977512">
    <property type="protein sequence ID" value="KAF2126709.1"/>
    <property type="molecule type" value="Genomic_DNA"/>
</dbReference>